<dbReference type="AlphaFoldDB" id="U9SUI5"/>
<sequence length="105" mass="12480">MSKLYAFVGYKYDEKKKEYKKSMKDFDSNILDVVLLKLKEKELVQDKNILRSKHIGHSIMVSTFLYSYYGLLQLSDEQLQANPHIEQKEAFILRSVQTDRNWNIC</sequence>
<evidence type="ECO:0000313" key="1">
    <source>
        <dbReference type="EMBL" id="ERZ98776.1"/>
    </source>
</evidence>
<gene>
    <name evidence="1" type="ORF">GLOINDRAFT_10205</name>
</gene>
<accession>U9SUI5</accession>
<protein>
    <submittedName>
        <fullName evidence="1">Uncharacterized protein</fullName>
    </submittedName>
</protein>
<proteinExistence type="predicted"/>
<dbReference type="EMBL" id="KI298511">
    <property type="protein sequence ID" value="ERZ98776.1"/>
    <property type="molecule type" value="Genomic_DNA"/>
</dbReference>
<dbReference type="HOGENOM" id="CLU_2238048_0_0_1"/>
<name>U9SUI5_RHIID</name>
<organism evidence="1">
    <name type="scientific">Rhizophagus irregularis (strain DAOM 181602 / DAOM 197198 / MUCL 43194)</name>
    <name type="common">Arbuscular mycorrhizal fungus</name>
    <name type="synonym">Glomus intraradices</name>
    <dbReference type="NCBI Taxonomy" id="747089"/>
    <lineage>
        <taxon>Eukaryota</taxon>
        <taxon>Fungi</taxon>
        <taxon>Fungi incertae sedis</taxon>
        <taxon>Mucoromycota</taxon>
        <taxon>Glomeromycotina</taxon>
        <taxon>Glomeromycetes</taxon>
        <taxon>Glomerales</taxon>
        <taxon>Glomeraceae</taxon>
        <taxon>Rhizophagus</taxon>
    </lineage>
</organism>
<reference evidence="1" key="1">
    <citation type="submission" date="2013-07" db="EMBL/GenBank/DDBJ databases">
        <title>The genome of an arbuscular mycorrhizal fungus provides insights into the evolution of the oldest plant symbiosis.</title>
        <authorList>
            <consortium name="DOE Joint Genome Institute"/>
            <person name="Tisserant E."/>
            <person name="Malbreil M."/>
            <person name="Kuo A."/>
            <person name="Kohler A."/>
            <person name="Symeonidi A."/>
            <person name="Balestrini R."/>
            <person name="Charron P."/>
            <person name="Duensing N."/>
            <person name="Frei-dit-Frey N."/>
            <person name="Gianinazzi-Pearson V."/>
            <person name="Gilbert B."/>
            <person name="Handa Y."/>
            <person name="Hijri M."/>
            <person name="Kaul R."/>
            <person name="Kawaguchi M."/>
            <person name="Krajinski F."/>
            <person name="Lammers P."/>
            <person name="Lapierre D."/>
            <person name="Masclaux F.G."/>
            <person name="Murat C."/>
            <person name="Morin E."/>
            <person name="Ndikumana S."/>
            <person name="Pagni M."/>
            <person name="Petitpierre D."/>
            <person name="Requena N."/>
            <person name="Rosikiewicz P."/>
            <person name="Riley R."/>
            <person name="Saito K."/>
            <person name="San Clemente H."/>
            <person name="Shapiro H."/>
            <person name="van Tuinen D."/>
            <person name="Becard G."/>
            <person name="Bonfante P."/>
            <person name="Paszkowski U."/>
            <person name="Shachar-Hill Y."/>
            <person name="Young J.P."/>
            <person name="Sanders I.R."/>
            <person name="Henrissat B."/>
            <person name="Rensing S.A."/>
            <person name="Grigoriev I.V."/>
            <person name="Corradi N."/>
            <person name="Roux C."/>
            <person name="Martin F."/>
        </authorList>
    </citation>
    <scope>NUCLEOTIDE SEQUENCE</scope>
    <source>
        <strain evidence="1">DAOM 197198</strain>
    </source>
</reference>